<feature type="compositionally biased region" description="Polar residues" evidence="3">
    <location>
        <begin position="91"/>
        <end position="105"/>
    </location>
</feature>
<dbReference type="PANTHER" id="PTHR43374">
    <property type="entry name" value="FLAVIN PRENYLTRANSFERASE"/>
    <property type="match status" value="1"/>
</dbReference>
<dbReference type="InterPro" id="IPR001138">
    <property type="entry name" value="Zn2Cys6_DnaBD"/>
</dbReference>
<dbReference type="SMART" id="SM00906">
    <property type="entry name" value="Fungal_trans"/>
    <property type="match status" value="1"/>
</dbReference>
<gene>
    <name evidence="5" type="ORF">LHYA1_G005826</name>
</gene>
<sequence length="689" mass="76418">MNNLPPRSDKEIRQILHKRTKRIRTSCYPCRTRKVKCDKVSPCDNCSKRGYPELCSFTGPNGVSTDPAATYNHPAAQGAEHQAAQQFAQQPSPEQWTNGASNSGNAMMPETQDLRSSSLLRDARVDAVSVSSGASRLRARSNISTSAEQDGDFRFTADDGAQEQRESFLGSNSIPAFLRDQSSHAGSIHNSPIHPVEDAILPILGLKGPKSTYPFLPHPETSTERINLELYQALPTDPEIIRLFERYKLSAHLFTPIIPDMEDFEAGLCQYLEERALQKRQSYVRDPGAHATEHSRPISWVASLFAILASGAQYSHNSSEERQVKSRLYARYSFQCLRMANFLNDMKPEAAWMLLGTTARMAQSLGLHEKQKDSPSPRTKIWEALVWQDSLLSLCFDRPPVTTPSISDTHLVGELRYQDAMNLLCDGTLRAIRDRENGNSPNFVAMLESVYRIEEIYQNSIANTGIQSRSSISKRSEMFALSLHISFVVAWICRPALANSRSPEQRTETQLILIEKCHTNLLGCIRAFVRLHSVNSLASRSWPIIHNGLSSALLLGLLGATNTNLEVRQLQGEILNILSAESDDDNGQEQGVGGDVELSAPHVRALAVLRRLYNNRPADPVPHDALDGGTLNQEDQFQPTLNAANAFLDNSGNANFSNITDMSQLNASVDASIEDMSPLDMFNSIIWGS</sequence>
<dbReference type="GO" id="GO:0003677">
    <property type="term" value="F:DNA binding"/>
    <property type="evidence" value="ECO:0007669"/>
    <property type="project" value="InterPro"/>
</dbReference>
<comment type="caution">
    <text evidence="5">The sequence shown here is derived from an EMBL/GenBank/DDBJ whole genome shotgun (WGS) entry which is preliminary data.</text>
</comment>
<dbReference type="InterPro" id="IPR004507">
    <property type="entry name" value="UbiX-like"/>
</dbReference>
<reference evidence="5 6" key="1">
    <citation type="submission" date="2018-05" db="EMBL/GenBank/DDBJ databases">
        <title>Genome sequencing and assembly of the regulated plant pathogen Lachnellula willkommii and related sister species for the development of diagnostic species identification markers.</title>
        <authorList>
            <person name="Giroux E."/>
            <person name="Bilodeau G."/>
        </authorList>
    </citation>
    <scope>NUCLEOTIDE SEQUENCE [LARGE SCALE GENOMIC DNA]</scope>
    <source>
        <strain evidence="5 6">CBS 185.66</strain>
    </source>
</reference>
<dbReference type="RefSeq" id="XP_031005056.1">
    <property type="nucleotide sequence ID" value="XM_031150770.1"/>
</dbReference>
<dbReference type="GO" id="GO:0000981">
    <property type="term" value="F:DNA-binding transcription factor activity, RNA polymerase II-specific"/>
    <property type="evidence" value="ECO:0007669"/>
    <property type="project" value="InterPro"/>
</dbReference>
<dbReference type="CDD" id="cd12148">
    <property type="entry name" value="fungal_TF_MHR"/>
    <property type="match status" value="1"/>
</dbReference>
<dbReference type="SUPFAM" id="SSF57701">
    <property type="entry name" value="Zn2/Cys6 DNA-binding domain"/>
    <property type="match status" value="1"/>
</dbReference>
<keyword evidence="2" id="KW-0539">Nucleus</keyword>
<name>A0A8H8R0N0_9HELO</name>
<dbReference type="PANTHER" id="PTHR43374:SF1">
    <property type="entry name" value="FLAVIN PRENYLTRANSFERASE PAD1, MITOCHONDRIAL"/>
    <property type="match status" value="1"/>
</dbReference>
<evidence type="ECO:0000313" key="6">
    <source>
        <dbReference type="Proteomes" id="UP000431533"/>
    </source>
</evidence>
<dbReference type="PROSITE" id="PS50048">
    <property type="entry name" value="ZN2_CY6_FUNGAL_2"/>
    <property type="match status" value="1"/>
</dbReference>
<dbReference type="GO" id="GO:0006351">
    <property type="term" value="P:DNA-templated transcription"/>
    <property type="evidence" value="ECO:0007669"/>
    <property type="project" value="InterPro"/>
</dbReference>
<dbReference type="PROSITE" id="PS00463">
    <property type="entry name" value="ZN2_CY6_FUNGAL_1"/>
    <property type="match status" value="1"/>
</dbReference>
<accession>A0A8H8R0N0</accession>
<proteinExistence type="predicted"/>
<feature type="domain" description="Zn(2)-C6 fungal-type" evidence="4">
    <location>
        <begin position="26"/>
        <end position="57"/>
    </location>
</feature>
<dbReference type="AlphaFoldDB" id="A0A8H8R0N0"/>
<dbReference type="EMBL" id="QGMH01000073">
    <property type="protein sequence ID" value="TVY26268.1"/>
    <property type="molecule type" value="Genomic_DNA"/>
</dbReference>
<dbReference type="Gene3D" id="4.10.240.10">
    <property type="entry name" value="Zn(2)-C6 fungal-type DNA-binding domain"/>
    <property type="match status" value="1"/>
</dbReference>
<evidence type="ECO:0000256" key="3">
    <source>
        <dbReference type="SAM" id="MobiDB-lite"/>
    </source>
</evidence>
<evidence type="ECO:0000256" key="1">
    <source>
        <dbReference type="ARBA" id="ARBA00022723"/>
    </source>
</evidence>
<dbReference type="SMART" id="SM00066">
    <property type="entry name" value="GAL4"/>
    <property type="match status" value="1"/>
</dbReference>
<dbReference type="GO" id="GO:0008270">
    <property type="term" value="F:zinc ion binding"/>
    <property type="evidence" value="ECO:0007669"/>
    <property type="project" value="InterPro"/>
</dbReference>
<keyword evidence="6" id="KW-1185">Reference proteome</keyword>
<evidence type="ECO:0000313" key="5">
    <source>
        <dbReference type="EMBL" id="TVY26268.1"/>
    </source>
</evidence>
<dbReference type="GeneID" id="41986024"/>
<keyword evidence="1" id="KW-0479">Metal-binding</keyword>
<dbReference type="Pfam" id="PF00172">
    <property type="entry name" value="Zn_clus"/>
    <property type="match status" value="1"/>
</dbReference>
<dbReference type="CDD" id="cd00067">
    <property type="entry name" value="GAL4"/>
    <property type="match status" value="1"/>
</dbReference>
<dbReference type="Pfam" id="PF04082">
    <property type="entry name" value="Fungal_trans"/>
    <property type="match status" value="1"/>
</dbReference>
<evidence type="ECO:0000256" key="2">
    <source>
        <dbReference type="ARBA" id="ARBA00023242"/>
    </source>
</evidence>
<dbReference type="GO" id="GO:0016831">
    <property type="term" value="F:carboxy-lyase activity"/>
    <property type="evidence" value="ECO:0007669"/>
    <property type="project" value="TreeGrafter"/>
</dbReference>
<feature type="region of interest" description="Disordered" evidence="3">
    <location>
        <begin position="130"/>
        <end position="153"/>
    </location>
</feature>
<feature type="region of interest" description="Disordered" evidence="3">
    <location>
        <begin position="66"/>
        <end position="116"/>
    </location>
</feature>
<feature type="compositionally biased region" description="Low complexity" evidence="3">
    <location>
        <begin position="75"/>
        <end position="90"/>
    </location>
</feature>
<dbReference type="Proteomes" id="UP000431533">
    <property type="component" value="Unassembled WGS sequence"/>
</dbReference>
<evidence type="ECO:0000259" key="4">
    <source>
        <dbReference type="PROSITE" id="PS50048"/>
    </source>
</evidence>
<dbReference type="InterPro" id="IPR007219">
    <property type="entry name" value="XnlR_reg_dom"/>
</dbReference>
<dbReference type="InterPro" id="IPR036864">
    <property type="entry name" value="Zn2-C6_fun-type_DNA-bd_sf"/>
</dbReference>
<organism evidence="5 6">
    <name type="scientific">Lachnellula hyalina</name>
    <dbReference type="NCBI Taxonomy" id="1316788"/>
    <lineage>
        <taxon>Eukaryota</taxon>
        <taxon>Fungi</taxon>
        <taxon>Dikarya</taxon>
        <taxon>Ascomycota</taxon>
        <taxon>Pezizomycotina</taxon>
        <taxon>Leotiomycetes</taxon>
        <taxon>Helotiales</taxon>
        <taxon>Lachnaceae</taxon>
        <taxon>Lachnellula</taxon>
    </lineage>
</organism>
<protein>
    <submittedName>
        <fullName evidence="5">Putative transcriptional regulatory protein</fullName>
    </submittedName>
</protein>
<dbReference type="OrthoDB" id="1747771at2759"/>